<dbReference type="EMBL" id="MWUU01000002">
    <property type="protein sequence ID" value="PCF56938.1"/>
    <property type="molecule type" value="Genomic_DNA"/>
</dbReference>
<organism evidence="5 6">
    <name type="scientific">Staphylococcus delphini</name>
    <dbReference type="NCBI Taxonomy" id="53344"/>
    <lineage>
        <taxon>Bacteria</taxon>
        <taxon>Bacillati</taxon>
        <taxon>Bacillota</taxon>
        <taxon>Bacilli</taxon>
        <taxon>Bacillales</taxon>
        <taxon>Staphylococcaceae</taxon>
        <taxon>Staphylococcus</taxon>
        <taxon>Staphylococcus intermedius group</taxon>
    </lineage>
</organism>
<protein>
    <submittedName>
        <fullName evidence="5">Exotoxin</fullName>
    </submittedName>
</protein>
<dbReference type="PROSITE" id="PS00278">
    <property type="entry name" value="STAPH_STREP_TOXIN_2"/>
    <property type="match status" value="1"/>
</dbReference>
<feature type="domain" description="Staphylococcal/Streptococcal toxin beta-grasp" evidence="3">
    <location>
        <begin position="138"/>
        <end position="234"/>
    </location>
</feature>
<dbReference type="InterPro" id="IPR013307">
    <property type="entry name" value="Superantigen_bac"/>
</dbReference>
<dbReference type="InterPro" id="IPR006126">
    <property type="entry name" value="Staph/Strept_toxin_CS"/>
</dbReference>
<dbReference type="Gene3D" id="3.10.20.120">
    <property type="match status" value="1"/>
</dbReference>
<proteinExistence type="inferred from homology"/>
<dbReference type="PRINTS" id="PR01898">
    <property type="entry name" value="SAGSUPRFAMLY"/>
</dbReference>
<dbReference type="GO" id="GO:0005576">
    <property type="term" value="C:extracellular region"/>
    <property type="evidence" value="ECO:0007669"/>
    <property type="project" value="InterPro"/>
</dbReference>
<dbReference type="Gene3D" id="2.40.50.110">
    <property type="match status" value="1"/>
</dbReference>
<accession>A0A2A4H0N3</accession>
<dbReference type="InterPro" id="IPR016091">
    <property type="entry name" value="SuperAg_toxin_C"/>
</dbReference>
<dbReference type="PRINTS" id="PR01800">
    <property type="entry name" value="STAPHEXOTOXN"/>
</dbReference>
<evidence type="ECO:0000256" key="1">
    <source>
        <dbReference type="ARBA" id="ARBA00008401"/>
    </source>
</evidence>
<dbReference type="Pfam" id="PF09199">
    <property type="entry name" value="SSL_OB"/>
    <property type="match status" value="1"/>
</dbReference>
<sequence length="234" mass="26268">MNHSTILKVSLAVGILTTGVGLQSHAAAFANEGDIQVINTQTKALKDYYSKPYFEYFNLSGYVDENNKLNVITPQHTQVQLSLVGSDISKYTEQVKTYSNLDLFVVPEGTDRSAVTKSVGGITKKNQNTYYDHVAKPNIVINRNSNGLTSTVETNELSINKEEVSLKELDFKLRQMLINKYDLYKNDSNNGKIVIKIGDSDKDIMTLELNKKLQDHRMSDTVDVNKIQKITIDL</sequence>
<evidence type="ECO:0000256" key="2">
    <source>
        <dbReference type="SAM" id="SignalP"/>
    </source>
</evidence>
<evidence type="ECO:0000259" key="3">
    <source>
        <dbReference type="Pfam" id="PF02876"/>
    </source>
</evidence>
<reference evidence="5 6" key="1">
    <citation type="journal article" date="2017" name="PLoS ONE">
        <title>Development of a real-time PCR for detection of Staphylococcus pseudintermedius using a novel automated comparison of whole-genome sequences.</title>
        <authorList>
            <person name="Verstappen K.M."/>
            <person name="Huijbregts L."/>
            <person name="Spaninks M."/>
            <person name="Wagenaar J.A."/>
            <person name="Fluit A.C."/>
            <person name="Duim B."/>
        </authorList>
    </citation>
    <scope>NUCLEOTIDE SEQUENCE [LARGE SCALE GENOMIC DNA]</scope>
    <source>
        <strain evidence="5 6">215070706401-1</strain>
    </source>
</reference>
<feature type="domain" description="Staphylococcal superantigen-like OB-fold" evidence="4">
    <location>
        <begin position="43"/>
        <end position="126"/>
    </location>
</feature>
<dbReference type="PRINTS" id="PR01501">
    <property type="entry name" value="TOXICSSTOXIN"/>
</dbReference>
<dbReference type="Proteomes" id="UP000218335">
    <property type="component" value="Unassembled WGS sequence"/>
</dbReference>
<evidence type="ECO:0000313" key="5">
    <source>
        <dbReference type="EMBL" id="PCF56938.1"/>
    </source>
</evidence>
<dbReference type="AlphaFoldDB" id="A0A2A4H0N3"/>
<dbReference type="InterPro" id="IPR008375">
    <property type="entry name" value="Staph_exotoxin"/>
</dbReference>
<evidence type="ECO:0000259" key="4">
    <source>
        <dbReference type="Pfam" id="PF09199"/>
    </source>
</evidence>
<dbReference type="RefSeq" id="WP_096591578.1">
    <property type="nucleotide sequence ID" value="NZ_MWRM01000008.1"/>
</dbReference>
<gene>
    <name evidence="5" type="ORF">B5C08_02560</name>
</gene>
<comment type="similarity">
    <text evidence="1">Belongs to the staphylococcal/streptococcal toxin family.</text>
</comment>
<comment type="caution">
    <text evidence="5">The sequence shown here is derived from an EMBL/GenBank/DDBJ whole genome shotgun (WGS) entry which is preliminary data.</text>
</comment>
<feature type="chain" id="PRO_5039318066" evidence="2">
    <location>
        <begin position="27"/>
        <end position="234"/>
    </location>
</feature>
<dbReference type="SUPFAM" id="SSF50203">
    <property type="entry name" value="Bacterial enterotoxins"/>
    <property type="match status" value="1"/>
</dbReference>
<dbReference type="SUPFAM" id="SSF54334">
    <property type="entry name" value="Superantigen toxins, C-terminal domain"/>
    <property type="match status" value="1"/>
</dbReference>
<feature type="signal peptide" evidence="2">
    <location>
        <begin position="1"/>
        <end position="26"/>
    </location>
</feature>
<dbReference type="Pfam" id="PF02876">
    <property type="entry name" value="Stap_Strp_tox_C"/>
    <property type="match status" value="1"/>
</dbReference>
<name>A0A2A4H0N3_9STAP</name>
<evidence type="ECO:0000313" key="6">
    <source>
        <dbReference type="Proteomes" id="UP000218335"/>
    </source>
</evidence>
<dbReference type="InterPro" id="IPR008992">
    <property type="entry name" value="Enterotoxin"/>
</dbReference>
<dbReference type="InterPro" id="IPR015282">
    <property type="entry name" value="SSL_OB"/>
</dbReference>
<keyword evidence="2" id="KW-0732">Signal</keyword>
<dbReference type="InterPro" id="IPR006123">
    <property type="entry name" value="Toxin_b-grasp_Staph/Strep"/>
</dbReference>